<keyword evidence="3" id="KW-1185">Reference proteome</keyword>
<reference evidence="2 3" key="1">
    <citation type="journal article" date="2024" name="J Genomics">
        <title>Draft genome sequencing and assembly of Favolaschia claudopus CIRM-BRFM 2984 isolated from oak limbs.</title>
        <authorList>
            <person name="Navarro D."/>
            <person name="Drula E."/>
            <person name="Chaduli D."/>
            <person name="Cazenave R."/>
            <person name="Ahrendt S."/>
            <person name="Wang J."/>
            <person name="Lipzen A."/>
            <person name="Daum C."/>
            <person name="Barry K."/>
            <person name="Grigoriev I.V."/>
            <person name="Favel A."/>
            <person name="Rosso M.N."/>
            <person name="Martin F."/>
        </authorList>
    </citation>
    <scope>NUCLEOTIDE SEQUENCE [LARGE SCALE GENOMIC DNA]</scope>
    <source>
        <strain evidence="2 3">CIRM-BRFM 2984</strain>
    </source>
</reference>
<gene>
    <name evidence="2" type="ORF">R3P38DRAFT_2859547</name>
</gene>
<proteinExistence type="predicted"/>
<dbReference type="EMBL" id="JAWWNJ010000007">
    <property type="protein sequence ID" value="KAK7052288.1"/>
    <property type="molecule type" value="Genomic_DNA"/>
</dbReference>
<feature type="region of interest" description="Disordered" evidence="1">
    <location>
        <begin position="1"/>
        <end position="24"/>
    </location>
</feature>
<dbReference type="Proteomes" id="UP001362999">
    <property type="component" value="Unassembled WGS sequence"/>
</dbReference>
<dbReference type="GO" id="GO:0000423">
    <property type="term" value="P:mitophagy"/>
    <property type="evidence" value="ECO:0007669"/>
    <property type="project" value="InterPro"/>
</dbReference>
<evidence type="ECO:0000313" key="2">
    <source>
        <dbReference type="EMBL" id="KAK7052288.1"/>
    </source>
</evidence>
<name>A0AAW0DKU6_9AGAR</name>
<dbReference type="PANTHER" id="PTHR38699">
    <property type="entry name" value="CHROMOSOME 1, WHOLE GENOME SHOTGUN SEQUENCE"/>
    <property type="match status" value="1"/>
</dbReference>
<evidence type="ECO:0000256" key="1">
    <source>
        <dbReference type="SAM" id="MobiDB-lite"/>
    </source>
</evidence>
<evidence type="ECO:0000313" key="3">
    <source>
        <dbReference type="Proteomes" id="UP001362999"/>
    </source>
</evidence>
<sequence length="153" mass="17303">MSTTHPPFVAHDPKHIEPQRDEPRRAAVHTVPDLRFEYGFLKSIRPHFSLQRPDFKGKGKEKETDTDVATGPVDRLDIQWLNVVWITTRDQVLSPLAQGALWALASYFLTPVVGQVRSFVPSPPEGGVVKWLRGWVHSLVTPQTTTTKLYGRP</sequence>
<dbReference type="PANTHER" id="PTHR38699:SF1">
    <property type="entry name" value="MITOPHAGY RECEPTOR ATG43"/>
    <property type="match status" value="1"/>
</dbReference>
<comment type="caution">
    <text evidence="2">The sequence shown here is derived from an EMBL/GenBank/DDBJ whole genome shotgun (WGS) entry which is preliminary data.</text>
</comment>
<protein>
    <submittedName>
        <fullName evidence="2">Uncharacterized protein</fullName>
    </submittedName>
</protein>
<dbReference type="GO" id="GO:0140580">
    <property type="term" value="F:mitochondrion autophagosome adaptor activity"/>
    <property type="evidence" value="ECO:0007669"/>
    <property type="project" value="InterPro"/>
</dbReference>
<organism evidence="2 3">
    <name type="scientific">Favolaschia claudopus</name>
    <dbReference type="NCBI Taxonomy" id="2862362"/>
    <lineage>
        <taxon>Eukaryota</taxon>
        <taxon>Fungi</taxon>
        <taxon>Dikarya</taxon>
        <taxon>Basidiomycota</taxon>
        <taxon>Agaricomycotina</taxon>
        <taxon>Agaricomycetes</taxon>
        <taxon>Agaricomycetidae</taxon>
        <taxon>Agaricales</taxon>
        <taxon>Marasmiineae</taxon>
        <taxon>Mycenaceae</taxon>
        <taxon>Favolaschia</taxon>
    </lineage>
</organism>
<accession>A0AAW0DKU6</accession>
<feature type="compositionally biased region" description="Basic and acidic residues" evidence="1">
    <location>
        <begin position="11"/>
        <end position="24"/>
    </location>
</feature>
<dbReference type="AlphaFoldDB" id="A0AAW0DKU6"/>
<dbReference type="InterPro" id="IPR013898">
    <property type="entry name" value="Atg43"/>
</dbReference>